<keyword evidence="2" id="KW-0732">Signal</keyword>
<evidence type="ECO:0000256" key="1">
    <source>
        <dbReference type="SAM" id="MobiDB-lite"/>
    </source>
</evidence>
<feature type="signal peptide" evidence="2">
    <location>
        <begin position="1"/>
        <end position="19"/>
    </location>
</feature>
<dbReference type="Proteomes" id="UP001623290">
    <property type="component" value="Chromosome"/>
</dbReference>
<evidence type="ECO:0008006" key="5">
    <source>
        <dbReference type="Google" id="ProtNLM"/>
    </source>
</evidence>
<reference evidence="3 4" key="1">
    <citation type="submission" date="2023-09" db="EMBL/GenBank/DDBJ databases">
        <title>Thioclava shenzhenensis sp. nov., a multidrug resistant bacteria-antagonizing species isolated from coastal seawater.</title>
        <authorList>
            <person name="Long M."/>
        </authorList>
    </citation>
    <scope>NUCLEOTIDE SEQUENCE [LARGE SCALE GENOMIC DNA]</scope>
    <source>
        <strain evidence="3 4">FTW29</strain>
    </source>
</reference>
<feature type="compositionally biased region" description="Pro residues" evidence="1">
    <location>
        <begin position="239"/>
        <end position="255"/>
    </location>
</feature>
<evidence type="ECO:0000313" key="4">
    <source>
        <dbReference type="Proteomes" id="UP001623290"/>
    </source>
</evidence>
<protein>
    <recommendedName>
        <fullName evidence="5">Tetratricopeptide repeat-containing protein</fullName>
    </recommendedName>
</protein>
<dbReference type="EMBL" id="CP135443">
    <property type="protein sequence ID" value="WRY32684.1"/>
    <property type="molecule type" value="Genomic_DNA"/>
</dbReference>
<evidence type="ECO:0000256" key="2">
    <source>
        <dbReference type="SAM" id="SignalP"/>
    </source>
</evidence>
<name>A0ABZ1DY74_9RHOB</name>
<evidence type="ECO:0000313" key="3">
    <source>
        <dbReference type="EMBL" id="WRY32684.1"/>
    </source>
</evidence>
<feature type="region of interest" description="Disordered" evidence="1">
    <location>
        <begin position="238"/>
        <end position="258"/>
    </location>
</feature>
<feature type="chain" id="PRO_5045191346" description="Tetratricopeptide repeat-containing protein" evidence="2">
    <location>
        <begin position="20"/>
        <end position="768"/>
    </location>
</feature>
<sequence length="768" mass="83110">MRHLFLGTLLATIASVAAAQTITVQSGEHPDFTRLVFLFRGKVDWSLEQNENGYAFSVNKPDVKYDLSKVFYFIPRTRISELYPVNGSSALDIATPEGIALTAFELASGAVVVDARLAPQEAPARPQSPAAPQIEITTPIQNPSIPATRIALPDPDIYWRLSETPAAQTSVTPAPVNVRPSVEPAPARTKEVPPVQGALALDQLMEEKDKRVSEAETQLLHQLSRAASQGLIELELPTIPDPEPAPAAVTPPPPEPTRKTEHIAIHSETVVDRDAGSLQMQFGDMLNDSRCAPNADFALREWSEEGDPFALISNLRRSLIGEFDKPNEQGALRLAQTYLAFGFGAEAQSILQNFPIDPEAQDAVKLMANVIDGEPVSSANPLLAMSACDGAVAFWAMMGQEKSDPLSVNLKAVQRTYSDLPISLRRTLGVPLVNKLTALGYPEEAETVRFSLERGENEKSLQAVMLDATIDHGHADAAAIEQSLKPVVERDNEDAVVATLLIAETAFRDHHPMDELVLENAAALAIELQPSPDAAKLLRAEALGRASRSDWNGAMTTLANWPKTLDAPLHDSSRKMILQRAIRDLADQDLLVFYFQHKDVIAQAGLDTADYQLIAKRLIDLGLPSNVQSLLQSDQPLSPASRLLMAKAALLEHDGPAAMTYVSGLESDEAQAIRVQAQNYFAGGDALNQGGAAPQLSDESPDSALRRRDWAALAQSGSDSEKAFVQAFDLANPSPEPPADGELSNAQRLLNQSAEERDALSQLLESLN</sequence>
<organism evidence="3 4">
    <name type="scientific">Thioclava litoralis</name>
    <dbReference type="NCBI Taxonomy" id="3076557"/>
    <lineage>
        <taxon>Bacteria</taxon>
        <taxon>Pseudomonadati</taxon>
        <taxon>Pseudomonadota</taxon>
        <taxon>Alphaproteobacteria</taxon>
        <taxon>Rhodobacterales</taxon>
        <taxon>Paracoccaceae</taxon>
        <taxon>Thioclava</taxon>
    </lineage>
</organism>
<accession>A0ABZ1DY74</accession>
<dbReference type="RefSeq" id="WP_406720264.1">
    <property type="nucleotide sequence ID" value="NZ_CP135443.1"/>
</dbReference>
<proteinExistence type="predicted"/>
<keyword evidence="4" id="KW-1185">Reference proteome</keyword>
<feature type="region of interest" description="Disordered" evidence="1">
    <location>
        <begin position="170"/>
        <end position="192"/>
    </location>
</feature>
<gene>
    <name evidence="3" type="ORF">RPE78_08130</name>
</gene>